<reference evidence="1 2" key="1">
    <citation type="journal article" date="2023" name="BMC Biol.">
        <title>The compact genome of the sponge Oopsacas minuta (Hexactinellida) is lacking key metazoan core genes.</title>
        <authorList>
            <person name="Santini S."/>
            <person name="Schenkelaars Q."/>
            <person name="Jourda C."/>
            <person name="Duchesne M."/>
            <person name="Belahbib H."/>
            <person name="Rocher C."/>
            <person name="Selva M."/>
            <person name="Riesgo A."/>
            <person name="Vervoort M."/>
            <person name="Leys S.P."/>
            <person name="Kodjabachian L."/>
            <person name="Le Bivic A."/>
            <person name="Borchiellini C."/>
            <person name="Claverie J.M."/>
            <person name="Renard E."/>
        </authorList>
    </citation>
    <scope>NUCLEOTIDE SEQUENCE [LARGE SCALE GENOMIC DNA]</scope>
    <source>
        <strain evidence="1">SPO-2</strain>
    </source>
</reference>
<protein>
    <submittedName>
        <fullName evidence="1">Uncharacterized protein</fullName>
    </submittedName>
</protein>
<gene>
    <name evidence="1" type="ORF">LOD99_12180</name>
</gene>
<dbReference type="AlphaFoldDB" id="A0AAV7JIS2"/>
<organism evidence="1 2">
    <name type="scientific">Oopsacas minuta</name>
    <dbReference type="NCBI Taxonomy" id="111878"/>
    <lineage>
        <taxon>Eukaryota</taxon>
        <taxon>Metazoa</taxon>
        <taxon>Porifera</taxon>
        <taxon>Hexactinellida</taxon>
        <taxon>Hexasterophora</taxon>
        <taxon>Lyssacinosida</taxon>
        <taxon>Leucopsacidae</taxon>
        <taxon>Oopsacas</taxon>
    </lineage>
</organism>
<dbReference type="EMBL" id="JAKMXF010000332">
    <property type="protein sequence ID" value="KAI6648371.1"/>
    <property type="molecule type" value="Genomic_DNA"/>
</dbReference>
<accession>A0AAV7JIS2</accession>
<keyword evidence="2" id="KW-1185">Reference proteome</keyword>
<sequence>MTEQSTKRKQGQTLLTHFISKKQMTSPLETTASVLENLGNVLQIAEHGEELGDANSASPIEVIELEIPDTQNMYELPYQMPKTNTSNHKMNSSWFGEFSCLKLAEDRKSLYCMTCFGFSSTSVSTMLTRDI</sequence>
<comment type="caution">
    <text evidence="1">The sequence shown here is derived from an EMBL/GenBank/DDBJ whole genome shotgun (WGS) entry which is preliminary data.</text>
</comment>
<proteinExistence type="predicted"/>
<evidence type="ECO:0000313" key="1">
    <source>
        <dbReference type="EMBL" id="KAI6648371.1"/>
    </source>
</evidence>
<dbReference type="Proteomes" id="UP001165289">
    <property type="component" value="Unassembled WGS sequence"/>
</dbReference>
<name>A0AAV7JIS2_9METZ</name>
<evidence type="ECO:0000313" key="2">
    <source>
        <dbReference type="Proteomes" id="UP001165289"/>
    </source>
</evidence>